<evidence type="ECO:0000313" key="1">
    <source>
        <dbReference type="EMBL" id="TDL21292.1"/>
    </source>
</evidence>
<organism evidence="1 2">
    <name type="scientific">Rickenella mellea</name>
    <dbReference type="NCBI Taxonomy" id="50990"/>
    <lineage>
        <taxon>Eukaryota</taxon>
        <taxon>Fungi</taxon>
        <taxon>Dikarya</taxon>
        <taxon>Basidiomycota</taxon>
        <taxon>Agaricomycotina</taxon>
        <taxon>Agaricomycetes</taxon>
        <taxon>Hymenochaetales</taxon>
        <taxon>Rickenellaceae</taxon>
        <taxon>Rickenella</taxon>
    </lineage>
</organism>
<dbReference type="Proteomes" id="UP000294933">
    <property type="component" value="Unassembled WGS sequence"/>
</dbReference>
<sequence length="575" mass="65029">MKAWDSVVIPQSIGGLLELLPHEKRCLIRAASAEEGRASRTLFDRHRDGGSWNNARLAAINMIVVERKYGPFGVHDGSIETPDRIPVYCDIYVTRHVELSHFFGSHQCTASYTLKGYQRWEDVESTSAGHSKLNLAGVDNLMRLLTRVKSDGFQRACAGELWDDVPKPFDQAVTPFLLENGIKTMPDEVLSLVFEAGHRMTDGWEFGKLVSISGAYPASQIQAFLSRSAQMDLKISRRPPHEFLEAALDDLFQTLRSSSHRWSHLDLFDDFADVSMQKLDLCDVPRLISMNSGQKWRLPMANINMVKGVNRLYANGAPITKFESQLTSFELLVKDVNLNVDDLASTLHSMPNLTHLSLEIDSCEAILFSTIRRGRDTREPHSVHIETLRISIKNPTTSYVVAELYDALRYFSASTIEITLSCLTNTNLSTFFYGHGGVFFPYGSTISITLLGTGDEDSWDQKIYLLWEIVENCEIAHTIHIDNLDAPLVPCAPLETWHDFSHYWKDFCNLRHLTVRHCSKFTEPVLKGLVSNLMTGEPSHSFQSLDIIACPHISEELFLNLRDEVGPRINWKPDR</sequence>
<reference evidence="1 2" key="1">
    <citation type="submission" date="2018-06" db="EMBL/GenBank/DDBJ databases">
        <title>A transcriptomic atlas of mushroom development highlights an independent origin of complex multicellularity.</title>
        <authorList>
            <consortium name="DOE Joint Genome Institute"/>
            <person name="Krizsan K."/>
            <person name="Almasi E."/>
            <person name="Merenyi Z."/>
            <person name="Sahu N."/>
            <person name="Viragh M."/>
            <person name="Koszo T."/>
            <person name="Mondo S."/>
            <person name="Kiss B."/>
            <person name="Balint B."/>
            <person name="Kues U."/>
            <person name="Barry K."/>
            <person name="Hegedus J.C."/>
            <person name="Henrissat B."/>
            <person name="Johnson J."/>
            <person name="Lipzen A."/>
            <person name="Ohm R."/>
            <person name="Nagy I."/>
            <person name="Pangilinan J."/>
            <person name="Yan J."/>
            <person name="Xiong Y."/>
            <person name="Grigoriev I.V."/>
            <person name="Hibbett D.S."/>
            <person name="Nagy L.G."/>
        </authorList>
    </citation>
    <scope>NUCLEOTIDE SEQUENCE [LARGE SCALE GENOMIC DNA]</scope>
    <source>
        <strain evidence="1 2">SZMC22713</strain>
    </source>
</reference>
<dbReference type="EMBL" id="ML170182">
    <property type="protein sequence ID" value="TDL21292.1"/>
    <property type="molecule type" value="Genomic_DNA"/>
</dbReference>
<proteinExistence type="predicted"/>
<accession>A0A4Y7Q2A7</accession>
<name>A0A4Y7Q2A7_9AGAM</name>
<protein>
    <submittedName>
        <fullName evidence="1">Uncharacterized protein</fullName>
    </submittedName>
</protein>
<dbReference type="AlphaFoldDB" id="A0A4Y7Q2A7"/>
<keyword evidence="2" id="KW-1185">Reference proteome</keyword>
<gene>
    <name evidence="1" type="ORF">BD410DRAFT_804452</name>
</gene>
<dbReference type="VEuPathDB" id="FungiDB:BD410DRAFT_804452"/>
<dbReference type="OrthoDB" id="3365698at2759"/>
<evidence type="ECO:0000313" key="2">
    <source>
        <dbReference type="Proteomes" id="UP000294933"/>
    </source>
</evidence>